<reference evidence="3 4" key="1">
    <citation type="submission" date="2021-08" db="EMBL/GenBank/DDBJ databases">
        <title>The genome sequence of Chitinophaga sp. B61.</title>
        <authorList>
            <person name="Zhang X."/>
        </authorList>
    </citation>
    <scope>NUCLEOTIDE SEQUENCE [LARGE SCALE GENOMIC DNA]</scope>
    <source>
        <strain evidence="3 4">B61</strain>
    </source>
</reference>
<feature type="domain" description="Tail specific protease" evidence="1">
    <location>
        <begin position="201"/>
        <end position="390"/>
    </location>
</feature>
<evidence type="ECO:0000259" key="1">
    <source>
        <dbReference type="Pfam" id="PF03572"/>
    </source>
</evidence>
<dbReference type="RefSeq" id="WP_220249393.1">
    <property type="nucleotide sequence ID" value="NZ_JAICCF010000001.1"/>
</dbReference>
<dbReference type="InterPro" id="IPR005151">
    <property type="entry name" value="Tail-specific_protease"/>
</dbReference>
<dbReference type="PANTHER" id="PTHR32060">
    <property type="entry name" value="TAIL-SPECIFIC PROTEASE"/>
    <property type="match status" value="1"/>
</dbReference>
<evidence type="ECO:0000313" key="4">
    <source>
        <dbReference type="Proteomes" id="UP000812961"/>
    </source>
</evidence>
<dbReference type="CDD" id="cd07561">
    <property type="entry name" value="Peptidase_S41_CPP_like"/>
    <property type="match status" value="1"/>
</dbReference>
<evidence type="ECO:0000259" key="2">
    <source>
        <dbReference type="Pfam" id="PF18294"/>
    </source>
</evidence>
<evidence type="ECO:0008006" key="5">
    <source>
        <dbReference type="Google" id="ProtNLM"/>
    </source>
</evidence>
<dbReference type="Gene3D" id="3.30.750.170">
    <property type="match status" value="1"/>
</dbReference>
<dbReference type="Pfam" id="PF18294">
    <property type="entry name" value="Pept_S41_N"/>
    <property type="match status" value="1"/>
</dbReference>
<accession>A0ABS7G972</accession>
<dbReference type="Pfam" id="PF03572">
    <property type="entry name" value="Peptidase_S41"/>
    <property type="match status" value="1"/>
</dbReference>
<dbReference type="Proteomes" id="UP000812961">
    <property type="component" value="Unassembled WGS sequence"/>
</dbReference>
<dbReference type="SUPFAM" id="SSF52096">
    <property type="entry name" value="ClpP/crotonase"/>
    <property type="match status" value="1"/>
</dbReference>
<dbReference type="InterPro" id="IPR041613">
    <property type="entry name" value="Pept_S41_N"/>
</dbReference>
<dbReference type="InterPro" id="IPR036034">
    <property type="entry name" value="PDZ_sf"/>
</dbReference>
<sequence>MITASLLVISCSKDDADKPAVPTGVVTRHEVNTWILDSMRYFYLWNHTLPARADSQPSAIDFFSMLKDKADRFSTIYRPDNPSSNTRYMLHTFGLTFNIISHTSAPGGAIGVVQLTVPGSGPANLGIKRGDYFIAINGTILTPDNAASLSRSMLNSNDAVLTMATADNNVITKRADITLNARTIREQPIYKQDIRKVNGKNVAYLFYNAFNDSYNANVIHAFTQFKSVGATELILDLRYNPGGSVAGAALLNALVAPDIDENSTFAKYAGNNNMGHRTVSFKSALSVPENNAPIQFSSLTDARLSLQRIFILTGPQTASAAELTINTLKPYMQVIQIGQSTLGKDKAAVIITDMRAPQRIPYTLLPVTYNLFNARDAGGYVDGITPDYQVDEMGKLPLAEIGEESDPLIAKAIAIISGGGREHILPEKSVKRYFDAQGDIADKNILKIPTVLR</sequence>
<comment type="caution">
    <text evidence="3">The sequence shown here is derived from an EMBL/GenBank/DDBJ whole genome shotgun (WGS) entry which is preliminary data.</text>
</comment>
<dbReference type="EMBL" id="JAICCF010000001">
    <property type="protein sequence ID" value="MBW8684199.1"/>
    <property type="molecule type" value="Genomic_DNA"/>
</dbReference>
<name>A0ABS7G972_9BACT</name>
<organism evidence="3 4">
    <name type="scientific">Chitinophaga rhizophila</name>
    <dbReference type="NCBI Taxonomy" id="2866212"/>
    <lineage>
        <taxon>Bacteria</taxon>
        <taxon>Pseudomonadati</taxon>
        <taxon>Bacteroidota</taxon>
        <taxon>Chitinophagia</taxon>
        <taxon>Chitinophagales</taxon>
        <taxon>Chitinophagaceae</taxon>
        <taxon>Chitinophaga</taxon>
    </lineage>
</organism>
<evidence type="ECO:0000313" key="3">
    <source>
        <dbReference type="EMBL" id="MBW8684199.1"/>
    </source>
</evidence>
<keyword evidence="4" id="KW-1185">Reference proteome</keyword>
<proteinExistence type="predicted"/>
<dbReference type="Gene3D" id="2.30.42.10">
    <property type="match status" value="1"/>
</dbReference>
<protein>
    <recommendedName>
        <fullName evidence="5">C-terminal processing protease CtpA/Prc</fullName>
    </recommendedName>
</protein>
<gene>
    <name evidence="3" type="ORF">K1Y79_07605</name>
</gene>
<feature type="domain" description="Peptidase S41 N-terminal" evidence="2">
    <location>
        <begin position="30"/>
        <end position="74"/>
    </location>
</feature>
<dbReference type="Gene3D" id="3.90.226.10">
    <property type="entry name" value="2-enoyl-CoA Hydratase, Chain A, domain 1"/>
    <property type="match status" value="1"/>
</dbReference>
<dbReference type="InterPro" id="IPR029045">
    <property type="entry name" value="ClpP/crotonase-like_dom_sf"/>
</dbReference>
<dbReference type="PANTHER" id="PTHR32060:SF30">
    <property type="entry name" value="CARBOXY-TERMINAL PROCESSING PROTEASE CTPA"/>
    <property type="match status" value="1"/>
</dbReference>